<dbReference type="FunFam" id="1.10.10.10:FF:000002">
    <property type="entry name" value="RNA polymerase sigma factor SigA"/>
    <property type="match status" value="1"/>
</dbReference>
<evidence type="ECO:0000256" key="1">
    <source>
        <dbReference type="ARBA" id="ARBA00022490"/>
    </source>
</evidence>
<dbReference type="SUPFAM" id="SSF88946">
    <property type="entry name" value="Sigma2 domain of RNA polymerase sigma factors"/>
    <property type="match status" value="1"/>
</dbReference>
<feature type="region of interest" description="Sigma-70 factor domain-2" evidence="6">
    <location>
        <begin position="391"/>
        <end position="461"/>
    </location>
</feature>
<dbReference type="GO" id="GO:0006352">
    <property type="term" value="P:DNA-templated transcription initiation"/>
    <property type="evidence" value="ECO:0007669"/>
    <property type="project" value="UniProtKB-UniRule"/>
</dbReference>
<dbReference type="Pfam" id="PF00140">
    <property type="entry name" value="Sigma70_r1_2"/>
    <property type="match status" value="1"/>
</dbReference>
<keyword evidence="3 6" id="KW-0731">Sigma factor</keyword>
<comment type="subcellular location">
    <subcellularLocation>
        <location evidence="6">Cytoplasm</location>
    </subcellularLocation>
</comment>
<dbReference type="CDD" id="cd06171">
    <property type="entry name" value="Sigma70_r4"/>
    <property type="match status" value="1"/>
</dbReference>
<evidence type="ECO:0000256" key="7">
    <source>
        <dbReference type="SAM" id="MobiDB-lite"/>
    </source>
</evidence>
<dbReference type="InterPro" id="IPR036388">
    <property type="entry name" value="WH-like_DNA-bd_sf"/>
</dbReference>
<dbReference type="NCBIfam" id="TIGR02393">
    <property type="entry name" value="RpoD_Cterm"/>
    <property type="match status" value="1"/>
</dbReference>
<comment type="function">
    <text evidence="6">Sigma factors are initiation factors that promote the attachment of RNA polymerase to specific initiation sites and are then released. This sigma factor is the primary sigma factor during exponential growth.</text>
</comment>
<dbReference type="PRINTS" id="PR00046">
    <property type="entry name" value="SIGMA70FCT"/>
</dbReference>
<sequence>MYQLIRVEETISMDPTPQSQLKLLIQKGKEQGYLTFAEVNDHLPQDIIDSDQVEDIISMINDMGIKVSENAPDADELMMQETTTDEDAAEAAAAALATVEKEIGRTTDPVRMYMREMGTVELLTREGEIVIAKRIEEGINQVQISVAEYPEAITYLLEQWDKFEAEEMRLSDIISGFFDPNEDEAQISATHIGSELSDEQLDEDDEDDKDSDDDDDEEEVDTGPDPEEARIHFENLRDLYVKARATFDEKGRSHPDSQAAIFEIGELFRTFKLVPKQFDRMVNNMREMMDRVRIQERLIMKQAVQIAKLPKKTFIKHFANNETDAAWLDLEIAANEKHSAKLEEVKPEVIRCIQKLCVIEESTGLSIERIKDINRRMSIGEAKARRAKKEMVEANLRLVISIAKKYTNRGLQFLDLIQEGNIGLMKAVDKFEYRRGYKFSTYATWWIRQAITRSIADQARTIRIPVHMIETINKLNRISRQMLQEMGREPNPEELAERMMMPEDKIRKVLKIAKEPISMETPIGDDEDSHLGDFIEDTTIDSPIDSATMESLRGATNDVLAGLTAREAKVLRMRFGIDMNTDHTLEEVGKQFDVTRERIRQIEAKALRKLRHPSRSDLLKSFLDAK</sequence>
<dbReference type="GO" id="GO:0005737">
    <property type="term" value="C:cytoplasm"/>
    <property type="evidence" value="ECO:0007669"/>
    <property type="project" value="UniProtKB-SubCell"/>
</dbReference>
<feature type="region of interest" description="Sigma-70 factor domain-4" evidence="6">
    <location>
        <begin position="559"/>
        <end position="612"/>
    </location>
</feature>
<dbReference type="PANTHER" id="PTHR30603">
    <property type="entry name" value="RNA POLYMERASE SIGMA FACTOR RPO"/>
    <property type="match status" value="1"/>
</dbReference>
<evidence type="ECO:0000313" key="10">
    <source>
        <dbReference type="EMBL" id="GEK55650.1"/>
    </source>
</evidence>
<dbReference type="Pfam" id="PF04542">
    <property type="entry name" value="Sigma70_r2"/>
    <property type="match status" value="1"/>
</dbReference>
<feature type="compositionally biased region" description="Acidic residues" evidence="7">
    <location>
        <begin position="196"/>
        <end position="226"/>
    </location>
</feature>
<comment type="similarity">
    <text evidence="6">Belongs to the sigma-70 factor family. RpoD/SigA subfamily.</text>
</comment>
<dbReference type="InterPro" id="IPR050239">
    <property type="entry name" value="Sigma-70_RNA_pol_init_factors"/>
</dbReference>
<dbReference type="InterPro" id="IPR009042">
    <property type="entry name" value="RNA_pol_sigma70_r1_2"/>
</dbReference>
<accession>A0A510XX81</accession>
<keyword evidence="11" id="KW-1185">Reference proteome</keyword>
<dbReference type="PROSITE" id="PS00716">
    <property type="entry name" value="SIGMA70_2"/>
    <property type="match status" value="1"/>
</dbReference>
<dbReference type="Gene3D" id="1.10.220.120">
    <property type="entry name" value="Sigma-70 factor, region 1.1"/>
    <property type="match status" value="1"/>
</dbReference>
<dbReference type="InterPro" id="IPR014284">
    <property type="entry name" value="RNA_pol_sigma-70_dom"/>
</dbReference>
<feature type="domain" description="RNA polymerase sigma-70" evidence="9">
    <location>
        <begin position="584"/>
        <end position="610"/>
    </location>
</feature>
<dbReference type="Gene3D" id="1.10.10.10">
    <property type="entry name" value="Winged helix-like DNA-binding domain superfamily/Winged helix DNA-binding domain"/>
    <property type="match status" value="2"/>
</dbReference>
<dbReference type="InterPro" id="IPR007631">
    <property type="entry name" value="RNA_pol_sigma_70_non-ess"/>
</dbReference>
<feature type="domain" description="RNA polymerase sigma-70" evidence="8">
    <location>
        <begin position="415"/>
        <end position="428"/>
    </location>
</feature>
<dbReference type="Gene3D" id="1.10.601.10">
    <property type="entry name" value="RNA Polymerase Primary Sigma Factor"/>
    <property type="match status" value="1"/>
</dbReference>
<dbReference type="Pfam" id="PF04546">
    <property type="entry name" value="Sigma70_ner"/>
    <property type="match status" value="1"/>
</dbReference>
<dbReference type="PROSITE" id="PS00715">
    <property type="entry name" value="SIGMA70_1"/>
    <property type="match status" value="1"/>
</dbReference>
<dbReference type="FunFam" id="1.10.601.10:FF:000002">
    <property type="entry name" value="RNA polymerase sigma factor RpoD"/>
    <property type="match status" value="1"/>
</dbReference>
<keyword evidence="2 6" id="KW-0805">Transcription regulation</keyword>
<evidence type="ECO:0000256" key="6">
    <source>
        <dbReference type="HAMAP-Rule" id="MF_00963"/>
    </source>
</evidence>
<evidence type="ECO:0000259" key="9">
    <source>
        <dbReference type="PROSITE" id="PS00716"/>
    </source>
</evidence>
<proteinExistence type="inferred from homology"/>
<evidence type="ECO:0000256" key="4">
    <source>
        <dbReference type="ARBA" id="ARBA00023125"/>
    </source>
</evidence>
<dbReference type="InterPro" id="IPR007127">
    <property type="entry name" value="RNA_pol_sigma_70_r1_1"/>
</dbReference>
<protein>
    <recommendedName>
        <fullName evidence="6">RNA polymerase sigma factor RpoD</fullName>
    </recommendedName>
    <alternativeName>
        <fullName evidence="6">Sigma-70</fullName>
    </alternativeName>
</protein>
<dbReference type="SUPFAM" id="SSF88659">
    <property type="entry name" value="Sigma3 and sigma4 domains of RNA polymerase sigma factors"/>
    <property type="match status" value="2"/>
</dbReference>
<name>A0A510XX81_9GAMM</name>
<keyword evidence="5 6" id="KW-0804">Transcription</keyword>
<dbReference type="InterPro" id="IPR013325">
    <property type="entry name" value="RNA_pol_sigma_r2"/>
</dbReference>
<evidence type="ECO:0000256" key="5">
    <source>
        <dbReference type="ARBA" id="ARBA00023163"/>
    </source>
</evidence>
<dbReference type="EMBL" id="BJUM01000023">
    <property type="protein sequence ID" value="GEK55650.1"/>
    <property type="molecule type" value="Genomic_DNA"/>
</dbReference>
<dbReference type="NCBIfam" id="NF004208">
    <property type="entry name" value="PRK05658.1"/>
    <property type="match status" value="1"/>
</dbReference>
<dbReference type="AlphaFoldDB" id="A0A510XX81"/>
<dbReference type="InterPro" id="IPR000943">
    <property type="entry name" value="RNA_pol_sigma70"/>
</dbReference>
<dbReference type="GO" id="GO:0016987">
    <property type="term" value="F:sigma factor activity"/>
    <property type="evidence" value="ECO:0007669"/>
    <property type="project" value="UniProtKB-UniRule"/>
</dbReference>
<comment type="subunit">
    <text evidence="6">Interacts transiently with the RNA polymerase catalytic core.</text>
</comment>
<dbReference type="Proteomes" id="UP000321419">
    <property type="component" value="Unassembled WGS sequence"/>
</dbReference>
<organism evidence="10 11">
    <name type="scientific">Pseudoalteromonas espejiana</name>
    <dbReference type="NCBI Taxonomy" id="28107"/>
    <lineage>
        <taxon>Bacteria</taxon>
        <taxon>Pseudomonadati</taxon>
        <taxon>Pseudomonadota</taxon>
        <taxon>Gammaproteobacteria</taxon>
        <taxon>Alteromonadales</taxon>
        <taxon>Pseudoalteromonadaceae</taxon>
        <taxon>Pseudoalteromonas</taxon>
    </lineage>
</organism>
<keyword evidence="1 6" id="KW-0963">Cytoplasm</keyword>
<dbReference type="InterPro" id="IPR042189">
    <property type="entry name" value="RNA_pol_sigma_70_r1_1_sf"/>
</dbReference>
<dbReference type="InterPro" id="IPR007627">
    <property type="entry name" value="RNA_pol_sigma70_r2"/>
</dbReference>
<feature type="DNA-binding region" description="H-T-H motif" evidence="6">
    <location>
        <begin position="585"/>
        <end position="604"/>
    </location>
</feature>
<comment type="caution">
    <text evidence="10">The sequence shown here is derived from an EMBL/GenBank/DDBJ whole genome shotgun (WGS) entry which is preliminary data.</text>
</comment>
<dbReference type="InterPro" id="IPR028630">
    <property type="entry name" value="Sigma70_RpoD"/>
</dbReference>
<dbReference type="InterPro" id="IPR007630">
    <property type="entry name" value="RNA_pol_sigma70_r4"/>
</dbReference>
<dbReference type="InterPro" id="IPR007624">
    <property type="entry name" value="RNA_pol_sigma70_r3"/>
</dbReference>
<dbReference type="HAMAP" id="MF_00963">
    <property type="entry name" value="Sigma70_RpoD_SigA"/>
    <property type="match status" value="1"/>
</dbReference>
<feature type="region of interest" description="Sigma-70 factor domain-3" evidence="6">
    <location>
        <begin position="470"/>
        <end position="546"/>
    </location>
</feature>
<dbReference type="Pfam" id="PF04545">
    <property type="entry name" value="Sigma70_r4"/>
    <property type="match status" value="1"/>
</dbReference>
<dbReference type="PANTHER" id="PTHR30603:SF60">
    <property type="entry name" value="RNA POLYMERASE SIGMA FACTOR RPOD"/>
    <property type="match status" value="1"/>
</dbReference>
<dbReference type="GO" id="GO:0003677">
    <property type="term" value="F:DNA binding"/>
    <property type="evidence" value="ECO:0007669"/>
    <property type="project" value="UniProtKB-UniRule"/>
</dbReference>
<reference evidence="10 11" key="1">
    <citation type="submission" date="2019-07" db="EMBL/GenBank/DDBJ databases">
        <title>Whole genome shotgun sequence of Pseudoalteromonas espejiana NBRC 102222.</title>
        <authorList>
            <person name="Hosoyama A."/>
            <person name="Uohara A."/>
            <person name="Ohji S."/>
            <person name="Ichikawa N."/>
        </authorList>
    </citation>
    <scope>NUCLEOTIDE SEQUENCE [LARGE SCALE GENOMIC DNA]</scope>
    <source>
        <strain evidence="10 11">NBRC 102222</strain>
    </source>
</reference>
<dbReference type="Pfam" id="PF04539">
    <property type="entry name" value="Sigma70_r3"/>
    <property type="match status" value="1"/>
</dbReference>
<feature type="region of interest" description="Disordered" evidence="7">
    <location>
        <begin position="192"/>
        <end position="229"/>
    </location>
</feature>
<dbReference type="FunFam" id="1.10.10.10:FF:000004">
    <property type="entry name" value="RNA polymerase sigma factor SigA"/>
    <property type="match status" value="1"/>
</dbReference>
<dbReference type="InterPro" id="IPR012760">
    <property type="entry name" value="RNA_pol_sigma_RpoD_C"/>
</dbReference>
<evidence type="ECO:0000256" key="3">
    <source>
        <dbReference type="ARBA" id="ARBA00023082"/>
    </source>
</evidence>
<dbReference type="InterPro" id="IPR013324">
    <property type="entry name" value="RNA_pol_sigma_r3/r4-like"/>
</dbReference>
<feature type="short sequence motif" description="Interaction with polymerase core subunit RpoC" evidence="6">
    <location>
        <begin position="415"/>
        <end position="418"/>
    </location>
</feature>
<evidence type="ECO:0000259" key="8">
    <source>
        <dbReference type="PROSITE" id="PS00715"/>
    </source>
</evidence>
<evidence type="ECO:0000256" key="2">
    <source>
        <dbReference type="ARBA" id="ARBA00023015"/>
    </source>
</evidence>
<gene>
    <name evidence="6 10" type="primary">rpoD</name>
    <name evidence="10" type="ORF">PES01_24950</name>
</gene>
<dbReference type="Pfam" id="PF03979">
    <property type="entry name" value="Sigma70_r1_1"/>
    <property type="match status" value="1"/>
</dbReference>
<evidence type="ECO:0000313" key="11">
    <source>
        <dbReference type="Proteomes" id="UP000321419"/>
    </source>
</evidence>
<keyword evidence="4 6" id="KW-0238">DNA-binding</keyword>
<dbReference type="FunFam" id="1.10.220.120:FF:000001">
    <property type="entry name" value="RNA polymerase sigma factor RpoD"/>
    <property type="match status" value="1"/>
</dbReference>
<dbReference type="NCBIfam" id="TIGR02937">
    <property type="entry name" value="sigma70-ECF"/>
    <property type="match status" value="1"/>
</dbReference>